<keyword evidence="15" id="KW-1185">Reference proteome</keyword>
<feature type="compositionally biased region" description="Basic and acidic residues" evidence="10">
    <location>
        <begin position="442"/>
        <end position="488"/>
    </location>
</feature>
<evidence type="ECO:0000256" key="4">
    <source>
        <dbReference type="ARBA" id="ARBA00022806"/>
    </source>
</evidence>
<dbReference type="EMBL" id="CPXJ01000005">
    <property type="protein sequence ID" value="CND17349.1"/>
    <property type="molecule type" value="Genomic_DNA"/>
</dbReference>
<evidence type="ECO:0000313" key="15">
    <source>
        <dbReference type="Proteomes" id="UP000041601"/>
    </source>
</evidence>
<name>A0ABP1XXU1_YEREN</name>
<dbReference type="Proteomes" id="UP000041601">
    <property type="component" value="Unassembled WGS sequence"/>
</dbReference>
<feature type="compositionally biased region" description="Basic and acidic residues" evidence="10">
    <location>
        <begin position="571"/>
        <end position="589"/>
    </location>
</feature>
<feature type="domain" description="Helicase C-terminal" evidence="12">
    <location>
        <begin position="233"/>
        <end position="380"/>
    </location>
</feature>
<evidence type="ECO:0000256" key="7">
    <source>
        <dbReference type="ARBA" id="ARBA00023016"/>
    </source>
</evidence>
<keyword evidence="5 8" id="KW-0067">ATP-binding</keyword>
<evidence type="ECO:0000259" key="12">
    <source>
        <dbReference type="PROSITE" id="PS51194"/>
    </source>
</evidence>
<dbReference type="InterPro" id="IPR001650">
    <property type="entry name" value="Helicase_C-like"/>
</dbReference>
<reference evidence="14 15" key="1">
    <citation type="submission" date="2015-03" db="EMBL/GenBank/DDBJ databases">
        <authorList>
            <consortium name="Pathogen Informatics"/>
            <person name="Murphy D."/>
        </authorList>
    </citation>
    <scope>NUCLEOTIDE SEQUENCE [LARGE SCALE GENOMIC DNA]</scope>
    <source>
        <strain evidence="14 15">IP05342</strain>
    </source>
</reference>
<dbReference type="InterPro" id="IPR044742">
    <property type="entry name" value="DEAD/DEAH_RhlB"/>
</dbReference>
<evidence type="ECO:0000256" key="8">
    <source>
        <dbReference type="HAMAP-Rule" id="MF_00964"/>
    </source>
</evidence>
<feature type="region of interest" description="Disordered" evidence="10">
    <location>
        <begin position="435"/>
        <end position="488"/>
    </location>
</feature>
<dbReference type="CDD" id="cd18787">
    <property type="entry name" value="SF2_C_DEAD"/>
    <property type="match status" value="1"/>
</dbReference>
<dbReference type="Pfam" id="PF00270">
    <property type="entry name" value="DEAD"/>
    <property type="match status" value="1"/>
</dbReference>
<dbReference type="PROSITE" id="PS00039">
    <property type="entry name" value="DEAD_ATP_HELICASE"/>
    <property type="match status" value="1"/>
</dbReference>
<dbReference type="CDD" id="cd00268">
    <property type="entry name" value="DEADc"/>
    <property type="match status" value="1"/>
</dbReference>
<keyword evidence="1 8" id="KW-0963">Cytoplasm</keyword>
<dbReference type="InterPro" id="IPR057325">
    <property type="entry name" value="DeaD_dimer"/>
</dbReference>
<protein>
    <recommendedName>
        <fullName evidence="8">ATP-dependent RNA helicase DeaD</fullName>
        <ecNumber evidence="8">3.6.4.13</ecNumber>
    </recommendedName>
    <alternativeName>
        <fullName evidence="8">Cold-shock DEAD box protein A</fullName>
    </alternativeName>
</protein>
<evidence type="ECO:0000259" key="13">
    <source>
        <dbReference type="PROSITE" id="PS51195"/>
    </source>
</evidence>
<dbReference type="PROSITE" id="PS51195">
    <property type="entry name" value="Q_MOTIF"/>
    <property type="match status" value="1"/>
</dbReference>
<evidence type="ECO:0000256" key="6">
    <source>
        <dbReference type="ARBA" id="ARBA00022884"/>
    </source>
</evidence>
<dbReference type="SMART" id="SM00487">
    <property type="entry name" value="DEXDc"/>
    <property type="match status" value="1"/>
</dbReference>
<dbReference type="NCBIfam" id="NF008642">
    <property type="entry name" value="PRK11634.1"/>
    <property type="match status" value="1"/>
</dbReference>
<keyword evidence="3 8" id="KW-0378">Hydrolase</keyword>
<dbReference type="Pfam" id="PF00271">
    <property type="entry name" value="Helicase_C"/>
    <property type="match status" value="1"/>
</dbReference>
<dbReference type="GO" id="GO:0003724">
    <property type="term" value="F:RNA helicase activity"/>
    <property type="evidence" value="ECO:0007669"/>
    <property type="project" value="UniProtKB-EC"/>
</dbReference>
<dbReference type="PROSITE" id="PS51192">
    <property type="entry name" value="HELICASE_ATP_BIND_1"/>
    <property type="match status" value="1"/>
</dbReference>
<evidence type="ECO:0000313" key="14">
    <source>
        <dbReference type="EMBL" id="CND17349.1"/>
    </source>
</evidence>
<feature type="short sequence motif" description="Q motif" evidence="9">
    <location>
        <begin position="7"/>
        <end position="35"/>
    </location>
</feature>
<dbReference type="GO" id="GO:0016787">
    <property type="term" value="F:hydrolase activity"/>
    <property type="evidence" value="ECO:0007669"/>
    <property type="project" value="UniProtKB-KW"/>
</dbReference>
<evidence type="ECO:0000259" key="11">
    <source>
        <dbReference type="PROSITE" id="PS51192"/>
    </source>
</evidence>
<evidence type="ECO:0000256" key="5">
    <source>
        <dbReference type="ARBA" id="ARBA00022840"/>
    </source>
</evidence>
<dbReference type="Pfam" id="PF12343">
    <property type="entry name" value="DeaD_C"/>
    <property type="match status" value="1"/>
</dbReference>
<dbReference type="Pfam" id="PF03880">
    <property type="entry name" value="DbpA"/>
    <property type="match status" value="1"/>
</dbReference>
<dbReference type="InterPro" id="IPR021046">
    <property type="entry name" value="Cold-shock_DEAD_Abox_C"/>
</dbReference>
<gene>
    <name evidence="8 14" type="primary">deaD</name>
    <name evidence="8" type="synonym">csdA</name>
    <name evidence="14" type="ORF">ERS137959_00508</name>
</gene>
<dbReference type="Gene3D" id="3.40.50.300">
    <property type="entry name" value="P-loop containing nucleotide triphosphate hydrolases"/>
    <property type="match status" value="2"/>
</dbReference>
<organism evidence="14 15">
    <name type="scientific">Yersinia enterocolitica</name>
    <dbReference type="NCBI Taxonomy" id="630"/>
    <lineage>
        <taxon>Bacteria</taxon>
        <taxon>Pseudomonadati</taxon>
        <taxon>Pseudomonadota</taxon>
        <taxon>Gammaproteobacteria</taxon>
        <taxon>Enterobacterales</taxon>
        <taxon>Yersiniaceae</taxon>
        <taxon>Yersinia</taxon>
    </lineage>
</organism>
<dbReference type="SUPFAM" id="SSF52540">
    <property type="entry name" value="P-loop containing nucleoside triphosphate hydrolases"/>
    <property type="match status" value="1"/>
</dbReference>
<dbReference type="InterPro" id="IPR011545">
    <property type="entry name" value="DEAD/DEAH_box_helicase_dom"/>
</dbReference>
<dbReference type="CDD" id="cd12499">
    <property type="entry name" value="RRM_EcCsdA_like"/>
    <property type="match status" value="1"/>
</dbReference>
<sequence length="674" mass="74274">MTTELETSFADLGLSAPILSALTDLGYEKPSPIQLECIPHLLNGRDVLGMAQTGSGKTAAFGLPLLHNIDPSLKAPQVLVLAPTRELAIQVAEALSSFSKHMNGVNVVALYGGQRYDVQLRALRQGPQVVVGTPGRLLDHLKRGTLNLSNLSGLVLDEADEMLRMGFIEDVENILAQIPAEHQTALFSATMPEAIRRITRRFMKEPQEVRIQSSMTTRPDISQSYWVVDGVRKNDALVRFLEAEDFDAAIIFVRTKNATLEVAEALERSGYNSAALNGDMNQAAREQTLERLKNGRLDILIATDVAARGLDVERISLVVNYDIPMDSESYVHRIGRTGRAGRAGRALLFVDRRERRLLQNIERTMKMTIPPVQLPNAELLGERRLAKFAAKVGQQLESSDLDMYRALLAKLQPEEGFDIETLAAALLKMAQGERPLILPPEAPRRPQREFNTRDDRGSDRGRDRNDSRREPRSDSRDGGERPARRERRDVGEMELYRIEVGRDDGVEVRHIVGAIANEGDISSRYIGNIKLFASHSTIELPKGMPGEMLSHFTRTRILNKPLNMQLLGDAQPHERRERPAGGNGGERRGGGAGRSFGGERRDGAAGAPPRRSFGGERRDGAAGAPPRRSFGSDRAPAGVGEQRRGNRDGQRPAAPRRDDAAAPAAPARRRFGDA</sequence>
<dbReference type="InterPro" id="IPR000629">
    <property type="entry name" value="RNA-helicase_DEAD-box_CS"/>
</dbReference>
<dbReference type="InterPro" id="IPR012677">
    <property type="entry name" value="Nucleotide-bd_a/b_plait_sf"/>
</dbReference>
<dbReference type="InterPro" id="IPR005580">
    <property type="entry name" value="DbpA/CsdA_RNA-bd_dom"/>
</dbReference>
<dbReference type="EC" id="3.6.4.13" evidence="8"/>
<evidence type="ECO:0000256" key="1">
    <source>
        <dbReference type="ARBA" id="ARBA00022490"/>
    </source>
</evidence>
<proteinExistence type="inferred from homology"/>
<keyword evidence="7 8" id="KW-0346">Stress response</keyword>
<dbReference type="InterPro" id="IPR028618">
    <property type="entry name" value="DEAD_helicase_DeaD"/>
</dbReference>
<evidence type="ECO:0000256" key="3">
    <source>
        <dbReference type="ARBA" id="ARBA00022801"/>
    </source>
</evidence>
<feature type="compositionally biased region" description="Basic and acidic residues" evidence="10">
    <location>
        <begin position="641"/>
        <end position="660"/>
    </location>
</feature>
<feature type="domain" description="DEAD-box RNA helicase Q" evidence="13">
    <location>
        <begin position="7"/>
        <end position="35"/>
    </location>
</feature>
<comment type="caution">
    <text evidence="14">The sequence shown here is derived from an EMBL/GenBank/DDBJ whole genome shotgun (WGS) entry which is preliminary data.</text>
</comment>
<dbReference type="PANTHER" id="PTHR47963">
    <property type="entry name" value="DEAD-BOX ATP-DEPENDENT RNA HELICASE 47, MITOCHONDRIAL"/>
    <property type="match status" value="1"/>
</dbReference>
<comment type="catalytic activity">
    <reaction evidence="8">
        <text>ATP + H2O = ADP + phosphate + H(+)</text>
        <dbReference type="Rhea" id="RHEA:13065"/>
        <dbReference type="ChEBI" id="CHEBI:15377"/>
        <dbReference type="ChEBI" id="CHEBI:15378"/>
        <dbReference type="ChEBI" id="CHEBI:30616"/>
        <dbReference type="ChEBI" id="CHEBI:43474"/>
        <dbReference type="ChEBI" id="CHEBI:456216"/>
        <dbReference type="EC" id="3.6.4.13"/>
    </reaction>
</comment>
<dbReference type="InterPro" id="IPR014001">
    <property type="entry name" value="Helicase_ATP-bd"/>
</dbReference>
<dbReference type="Gene3D" id="3.30.70.330">
    <property type="match status" value="1"/>
</dbReference>
<dbReference type="InterPro" id="IPR027417">
    <property type="entry name" value="P-loop_NTPase"/>
</dbReference>
<accession>A0ABP1XXU1</accession>
<dbReference type="SMART" id="SM00490">
    <property type="entry name" value="HELICc"/>
    <property type="match status" value="1"/>
</dbReference>
<evidence type="ECO:0000256" key="10">
    <source>
        <dbReference type="SAM" id="MobiDB-lite"/>
    </source>
</evidence>
<dbReference type="RefSeq" id="WP_050155878.1">
    <property type="nucleotide sequence ID" value="NZ_CPXJ01000005.1"/>
</dbReference>
<dbReference type="InterPro" id="IPR014014">
    <property type="entry name" value="RNA_helicase_DEAD_Q_motif"/>
</dbReference>
<comment type="similarity">
    <text evidence="8">Belongs to the DEAD box helicase family. DeaD/CsdA subfamily.</text>
</comment>
<feature type="domain" description="Helicase ATP-binding" evidence="11">
    <location>
        <begin position="38"/>
        <end position="209"/>
    </location>
</feature>
<evidence type="ECO:0000256" key="2">
    <source>
        <dbReference type="ARBA" id="ARBA00022741"/>
    </source>
</evidence>
<comment type="subcellular location">
    <subcellularLocation>
        <location evidence="8">Cytoplasm</location>
    </subcellularLocation>
</comment>
<dbReference type="InterPro" id="IPR034415">
    <property type="entry name" value="CsdA_RRM"/>
</dbReference>
<dbReference type="InterPro" id="IPR050547">
    <property type="entry name" value="DEAD_box_RNA_helicases"/>
</dbReference>
<dbReference type="HAMAP" id="MF_00964">
    <property type="entry name" value="DEAD_helicase_DeaD"/>
    <property type="match status" value="1"/>
</dbReference>
<feature type="region of interest" description="Disordered" evidence="10">
    <location>
        <begin position="569"/>
        <end position="674"/>
    </location>
</feature>
<dbReference type="Pfam" id="PF25399">
    <property type="entry name" value="DeaD_dimer"/>
    <property type="match status" value="1"/>
</dbReference>
<keyword evidence="2 8" id="KW-0547">Nucleotide-binding</keyword>
<keyword evidence="4 8" id="KW-0347">Helicase</keyword>
<dbReference type="PANTHER" id="PTHR47963:SF8">
    <property type="entry name" value="ATP-DEPENDENT RNA HELICASE DEAD"/>
    <property type="match status" value="1"/>
</dbReference>
<keyword evidence="6 8" id="KW-0694">RNA-binding</keyword>
<comment type="function">
    <text evidence="8">DEAD-box RNA helicase involved in various cellular processes at low temperature, including ribosome biogenesis, mRNA degradation and translation initiation.</text>
</comment>
<evidence type="ECO:0000256" key="9">
    <source>
        <dbReference type="PROSITE-ProRule" id="PRU00552"/>
    </source>
</evidence>
<dbReference type="PROSITE" id="PS51194">
    <property type="entry name" value="HELICASE_CTER"/>
    <property type="match status" value="1"/>
</dbReference>